<accession>A0A5M9ZWK8</accession>
<dbReference type="RefSeq" id="WP_150380454.1">
    <property type="nucleotide sequence ID" value="NZ_RZUI01000001.1"/>
</dbReference>
<gene>
    <name evidence="2" type="ORF">EMO89_00475</name>
</gene>
<evidence type="ECO:0000313" key="2">
    <source>
        <dbReference type="EMBL" id="KAA8832037.1"/>
    </source>
</evidence>
<evidence type="ECO:0000256" key="1">
    <source>
        <dbReference type="SAM" id="MobiDB-lite"/>
    </source>
</evidence>
<reference evidence="2 3" key="1">
    <citation type="journal article" date="2019" name="Syst. Appl. Microbiol.">
        <title>Characterization of Bifidobacterium species in feaces of the Egyptian fruit bat: Description of B. vespertilionis sp. nov. and B. rousetti sp. nov.</title>
        <authorList>
            <person name="Modesto M."/>
            <person name="Satti M."/>
            <person name="Watanabe K."/>
            <person name="Puglisi E."/>
            <person name="Morelli L."/>
            <person name="Huang C.-H."/>
            <person name="Liou J.-S."/>
            <person name="Miyashita M."/>
            <person name="Tamura T."/>
            <person name="Saito S."/>
            <person name="Mori K."/>
            <person name="Huang L."/>
            <person name="Sciavilla P."/>
            <person name="Sandri C."/>
            <person name="Spiezio C."/>
            <person name="Vitali F."/>
            <person name="Cavalieri D."/>
            <person name="Perpetuini G."/>
            <person name="Tofalo R."/>
            <person name="Bonetti A."/>
            <person name="Arita M."/>
            <person name="Mattarelli P."/>
        </authorList>
    </citation>
    <scope>NUCLEOTIDE SEQUENCE [LARGE SCALE GENOMIC DNA]</scope>
    <source>
        <strain evidence="2 3">RST7</strain>
    </source>
</reference>
<evidence type="ECO:0000313" key="3">
    <source>
        <dbReference type="Proteomes" id="UP000412028"/>
    </source>
</evidence>
<feature type="region of interest" description="Disordered" evidence="1">
    <location>
        <begin position="421"/>
        <end position="446"/>
    </location>
</feature>
<dbReference type="EMBL" id="RZUI01000001">
    <property type="protein sequence ID" value="KAA8832037.1"/>
    <property type="molecule type" value="Genomic_DNA"/>
</dbReference>
<dbReference type="AlphaFoldDB" id="A0A5M9ZWK8"/>
<name>A0A5M9ZWK8_9BIFI</name>
<dbReference type="Proteomes" id="UP000412028">
    <property type="component" value="Unassembled WGS sequence"/>
</dbReference>
<sequence length="446" mass="48492">MWLFAEGSEPPRGGLKVRFRSRVDLAMYMELVGLDAVRFLPGDLARGILDSPTSIDATSNWCELEDAIGTGAAVLGGYEDMFIEGVGRDPDLIPAALTGIADSDRGMRVRAAARAFRLDTDVPVELIEEDLRDALHMTGKNLGEGMLWDIIIGSPNKDDPLMLTGASYMLIADPSSMREAGEALVTALRSGGGSRATTPSDVDVAAFNQRVQAEAVERLHGLRDTYPTAWPDRYLAATDPDRQDEADEAMPAGLDGQTANAIRDWRVAMDRDDWNGVIDAHERFKYHRHGSLPSSIVNDTYHARWGAEAAVTTPTLLPARRVNIISGTTPMAPGLADYRTYGISAITTGGDTVTGTEAALRYAANILRDPANLRYASPKYTNAAFNTDANALIQEATGDTTDPRWQALAAILAAILRRTEDRRSKGHDPNPYTHEPQPRTSLTRQS</sequence>
<protein>
    <submittedName>
        <fullName evidence="2">Uncharacterized protein</fullName>
    </submittedName>
</protein>
<proteinExistence type="predicted"/>
<organism evidence="2 3">
    <name type="scientific">Bifidobacterium tissieri</name>
    <dbReference type="NCBI Taxonomy" id="1630162"/>
    <lineage>
        <taxon>Bacteria</taxon>
        <taxon>Bacillati</taxon>
        <taxon>Actinomycetota</taxon>
        <taxon>Actinomycetes</taxon>
        <taxon>Bifidobacteriales</taxon>
        <taxon>Bifidobacteriaceae</taxon>
        <taxon>Bifidobacterium</taxon>
    </lineage>
</organism>
<comment type="caution">
    <text evidence="2">The sequence shown here is derived from an EMBL/GenBank/DDBJ whole genome shotgun (WGS) entry which is preliminary data.</text>
</comment>